<dbReference type="InterPro" id="IPR032875">
    <property type="entry name" value="Succ_CoA_lig_flav_dom"/>
</dbReference>
<comment type="catalytic activity">
    <reaction evidence="1">
        <text>acetate + ATP + CoA = acetyl-CoA + ADP + phosphate</text>
        <dbReference type="Rhea" id="RHEA:15081"/>
        <dbReference type="ChEBI" id="CHEBI:30089"/>
        <dbReference type="ChEBI" id="CHEBI:30616"/>
        <dbReference type="ChEBI" id="CHEBI:43474"/>
        <dbReference type="ChEBI" id="CHEBI:57287"/>
        <dbReference type="ChEBI" id="CHEBI:57288"/>
        <dbReference type="ChEBI" id="CHEBI:456216"/>
        <dbReference type="EC" id="6.2.1.13"/>
    </reaction>
</comment>
<dbReference type="Gene3D" id="3.40.50.261">
    <property type="entry name" value="Succinyl-CoA synthetase domains"/>
    <property type="match status" value="2"/>
</dbReference>
<dbReference type="Proteomes" id="UP000320766">
    <property type="component" value="Unassembled WGS sequence"/>
</dbReference>
<dbReference type="InterPro" id="IPR016102">
    <property type="entry name" value="Succinyl-CoA_synth-like"/>
</dbReference>
<dbReference type="InterPro" id="IPR003781">
    <property type="entry name" value="CoA-bd"/>
</dbReference>
<evidence type="ECO:0000313" key="8">
    <source>
        <dbReference type="Proteomes" id="UP000320766"/>
    </source>
</evidence>
<dbReference type="AlphaFoldDB" id="A0A520KVR5"/>
<dbReference type="SUPFAM" id="SSF52210">
    <property type="entry name" value="Succinyl-CoA synthetase domains"/>
    <property type="match status" value="2"/>
</dbReference>
<name>A0A520KVR5_9EURY</name>
<dbReference type="SUPFAM" id="SSF51735">
    <property type="entry name" value="NAD(P)-binding Rossmann-fold domains"/>
    <property type="match status" value="1"/>
</dbReference>
<accession>A0A520KVR5</accession>
<dbReference type="GO" id="GO:0005524">
    <property type="term" value="F:ATP binding"/>
    <property type="evidence" value="ECO:0007669"/>
    <property type="project" value="UniProtKB-KW"/>
</dbReference>
<sequence>MGEMSLNREKHFLDPFFYPKSVAIVGATGNQMKMNYHITENLLRLKFLGKVYLVNPNADEILGMKTYPSLNDISADIDLVVSAVPYSITLKIIRDCAEMGIKRIVIVAGGFEEAGKKGEELHREIVRLTRESKMRVLGPNTLSPINTSNNFIISFHPVEKLKRGGISFVFQSGLYEYKLNWIFSHLGVGKIIDLGNKMDINEVDALEYLAEDPETKVITMHLESMRGDGRRFMQILRDTSRKKPIVILKSGRTGAGAKAAASHTGAIARENDAIFDGMLRQAGVIRAQTLDEFFDFAKIFEFTEDPPGDNRIAVANISGGEGVIATDACERNGLKMAKLGEKTYKRLRETFPPWKIPLNPLDFGVCMEFHMADFITDLNKFFDDLTSILEDEEVDCMIMQLPSTIFMKVSATLKLPKSAISGMMDGIADIFLRMKEKGKPLALWRSSMDIMEDEFVNMLESKKIPVYPSSERAVKAMAALYKYKSMREKQR</sequence>
<keyword evidence="3" id="KW-0436">Ligase</keyword>
<evidence type="ECO:0000256" key="5">
    <source>
        <dbReference type="ARBA" id="ARBA00022840"/>
    </source>
</evidence>
<dbReference type="Pfam" id="PF13607">
    <property type="entry name" value="Succ_CoA_lig"/>
    <property type="match status" value="1"/>
</dbReference>
<dbReference type="InterPro" id="IPR051538">
    <property type="entry name" value="Acyl-CoA_Synth/Transferase"/>
</dbReference>
<dbReference type="EC" id="6.2.1.13" evidence="2"/>
<evidence type="ECO:0000256" key="2">
    <source>
        <dbReference type="ARBA" id="ARBA00012957"/>
    </source>
</evidence>
<evidence type="ECO:0000259" key="6">
    <source>
        <dbReference type="SMART" id="SM00881"/>
    </source>
</evidence>
<reference evidence="7 8" key="1">
    <citation type="journal article" date="2019" name="Nat. Microbiol.">
        <title>Wide diversity of methane and short-chain alkane metabolisms in uncultured archaea.</title>
        <authorList>
            <person name="Borrel G."/>
            <person name="Adam P.S."/>
            <person name="McKay L.J."/>
            <person name="Chen L.X."/>
            <person name="Sierra-Garcia I.N."/>
            <person name="Sieber C.M."/>
            <person name="Letourneur Q."/>
            <person name="Ghozlane A."/>
            <person name="Andersen G.L."/>
            <person name="Li W.J."/>
            <person name="Hallam S.J."/>
            <person name="Muyzer G."/>
            <person name="de Oliveira V.M."/>
            <person name="Inskeep W.P."/>
            <person name="Banfield J.F."/>
            <person name="Gribaldo S."/>
        </authorList>
    </citation>
    <scope>NUCLEOTIDE SEQUENCE [LARGE SCALE GENOMIC DNA]</scope>
    <source>
        <strain evidence="7">NM1b</strain>
    </source>
</reference>
<comment type="caution">
    <text evidence="7">The sequence shown here is derived from an EMBL/GenBank/DDBJ whole genome shotgun (WGS) entry which is preliminary data.</text>
</comment>
<evidence type="ECO:0000256" key="4">
    <source>
        <dbReference type="ARBA" id="ARBA00022741"/>
    </source>
</evidence>
<dbReference type="GO" id="GO:0043758">
    <property type="term" value="F:acetate-CoA ligase (ADP-forming) activity"/>
    <property type="evidence" value="ECO:0007669"/>
    <property type="project" value="UniProtKB-EC"/>
</dbReference>
<evidence type="ECO:0000256" key="3">
    <source>
        <dbReference type="ARBA" id="ARBA00022598"/>
    </source>
</evidence>
<proteinExistence type="predicted"/>
<evidence type="ECO:0000313" key="7">
    <source>
        <dbReference type="EMBL" id="RZN68316.1"/>
    </source>
</evidence>
<keyword evidence="5" id="KW-0067">ATP-binding</keyword>
<dbReference type="PANTHER" id="PTHR43334:SF1">
    <property type="entry name" value="3-HYDROXYPROPIONATE--COA LIGASE [ADP-FORMING]"/>
    <property type="match status" value="1"/>
</dbReference>
<organism evidence="7 8">
    <name type="scientific">Candidatus Methanolliviera hydrocarbonicum</name>
    <dbReference type="NCBI Taxonomy" id="2491085"/>
    <lineage>
        <taxon>Archaea</taxon>
        <taxon>Methanobacteriati</taxon>
        <taxon>Methanobacteriota</taxon>
        <taxon>Candidatus Methanoliparia</taxon>
        <taxon>Candidatus Methanoliparales</taxon>
        <taxon>Candidatus Methanollivieraceae</taxon>
        <taxon>Candidatus Methanolliviera</taxon>
    </lineage>
</organism>
<protein>
    <recommendedName>
        <fullName evidence="2">acetate--CoA ligase (ADP-forming)</fullName>
        <ecNumber evidence="2">6.2.1.13</ecNumber>
    </recommendedName>
</protein>
<dbReference type="Gene3D" id="3.40.50.720">
    <property type="entry name" value="NAD(P)-binding Rossmann-like Domain"/>
    <property type="match status" value="1"/>
</dbReference>
<feature type="domain" description="CoA-binding" evidence="6">
    <location>
        <begin position="16"/>
        <end position="111"/>
    </location>
</feature>
<dbReference type="EMBL" id="RXIL01000111">
    <property type="protein sequence ID" value="RZN68316.1"/>
    <property type="molecule type" value="Genomic_DNA"/>
</dbReference>
<dbReference type="Pfam" id="PF13380">
    <property type="entry name" value="CoA_binding_2"/>
    <property type="match status" value="1"/>
</dbReference>
<gene>
    <name evidence="7" type="ORF">EF807_06135</name>
</gene>
<dbReference type="SMART" id="SM00881">
    <property type="entry name" value="CoA_binding"/>
    <property type="match status" value="1"/>
</dbReference>
<dbReference type="InterPro" id="IPR036291">
    <property type="entry name" value="NAD(P)-bd_dom_sf"/>
</dbReference>
<keyword evidence="4" id="KW-0547">Nucleotide-binding</keyword>
<dbReference type="PANTHER" id="PTHR43334">
    <property type="entry name" value="ACETATE--COA LIGASE [ADP-FORMING]"/>
    <property type="match status" value="1"/>
</dbReference>
<evidence type="ECO:0000256" key="1">
    <source>
        <dbReference type="ARBA" id="ARBA00001619"/>
    </source>
</evidence>